<protein>
    <submittedName>
        <fullName evidence="2">Uncharacterized protein</fullName>
    </submittedName>
</protein>
<organism evidence="2 3">
    <name type="scientific">Malus domestica</name>
    <name type="common">Apple</name>
    <name type="synonym">Pyrus malus</name>
    <dbReference type="NCBI Taxonomy" id="3750"/>
    <lineage>
        <taxon>Eukaryota</taxon>
        <taxon>Viridiplantae</taxon>
        <taxon>Streptophyta</taxon>
        <taxon>Embryophyta</taxon>
        <taxon>Tracheophyta</taxon>
        <taxon>Spermatophyta</taxon>
        <taxon>Magnoliopsida</taxon>
        <taxon>eudicotyledons</taxon>
        <taxon>Gunneridae</taxon>
        <taxon>Pentapetalae</taxon>
        <taxon>rosids</taxon>
        <taxon>fabids</taxon>
        <taxon>Rosales</taxon>
        <taxon>Rosaceae</taxon>
        <taxon>Amygdaloideae</taxon>
        <taxon>Maleae</taxon>
        <taxon>Malus</taxon>
    </lineage>
</organism>
<name>A0A498KFC3_MALDO</name>
<comment type="caution">
    <text evidence="2">The sequence shown here is derived from an EMBL/GenBank/DDBJ whole genome shotgun (WGS) entry which is preliminary data.</text>
</comment>
<evidence type="ECO:0000313" key="3">
    <source>
        <dbReference type="Proteomes" id="UP000290289"/>
    </source>
</evidence>
<gene>
    <name evidence="2" type="ORF">DVH24_038719</name>
</gene>
<accession>A0A498KFC3</accession>
<dbReference type="Pfam" id="PF07795">
    <property type="entry name" value="DUF1635"/>
    <property type="match status" value="1"/>
</dbReference>
<keyword evidence="1" id="KW-0175">Coiled coil</keyword>
<evidence type="ECO:0000313" key="2">
    <source>
        <dbReference type="EMBL" id="RXI04445.1"/>
    </source>
</evidence>
<sequence length="320" mass="34986">MEELGSLWTTNPESAEELKQKLLYTTLELESVKTRATEEIRKSEENVKKLVDLLNVAYKERQDAVDQLQKLVNKIMPSSPMELPLNMFPHESTLLLPTKANSSITESNSLSETYNPQKSHASSSVDSLFDAVSSPEFSNMNMAESGCIPLVKQQPLVQEYNGIVSAGVVSSGMIKPDPASQVIDNFVKGKILPQQGKLLQTVMQAGPLLQTLLVSGPMPRWRNPPPLQPFKIPPVSIQGCEAAASFNQKPVGNASYVVHKPINSASYPEMSRGFSQTCSASLLNFNNGGASVSCLNNARMLPSNSGIDHQFSIGKRQRLQ</sequence>
<dbReference type="EMBL" id="RDQH01000329">
    <property type="protein sequence ID" value="RXI04445.1"/>
    <property type="molecule type" value="Genomic_DNA"/>
</dbReference>
<dbReference type="PANTHER" id="PTHR33431:SF12">
    <property type="entry name" value="HIGH MOBILITY GROUP BOX PROTEIN, PUTATIVE (DUF1635)-RELATED"/>
    <property type="match status" value="1"/>
</dbReference>
<feature type="coiled-coil region" evidence="1">
    <location>
        <begin position="33"/>
        <end position="74"/>
    </location>
</feature>
<reference evidence="2 3" key="1">
    <citation type="submission" date="2018-10" db="EMBL/GenBank/DDBJ databases">
        <title>A high-quality apple genome assembly.</title>
        <authorList>
            <person name="Hu J."/>
        </authorList>
    </citation>
    <scope>NUCLEOTIDE SEQUENCE [LARGE SCALE GENOMIC DNA]</scope>
    <source>
        <strain evidence="3">cv. HFTH1</strain>
        <tissue evidence="2">Young leaf</tissue>
    </source>
</reference>
<dbReference type="InterPro" id="IPR012862">
    <property type="entry name" value="DUF1635"/>
</dbReference>
<keyword evidence="3" id="KW-1185">Reference proteome</keyword>
<proteinExistence type="predicted"/>
<dbReference type="AlphaFoldDB" id="A0A498KFC3"/>
<dbReference type="PANTHER" id="PTHR33431">
    <property type="entry name" value="ENABLED-LIKE PROTEIN (DUF1635)"/>
    <property type="match status" value="1"/>
</dbReference>
<dbReference type="Proteomes" id="UP000290289">
    <property type="component" value="Chromosome 3"/>
</dbReference>
<dbReference type="SMR" id="A0A498KFC3"/>
<evidence type="ECO:0000256" key="1">
    <source>
        <dbReference type="SAM" id="Coils"/>
    </source>
</evidence>